<keyword evidence="5 6" id="KW-0472">Membrane</keyword>
<keyword evidence="3 6" id="KW-0812">Transmembrane</keyword>
<feature type="transmembrane region" description="Helical" evidence="6">
    <location>
        <begin position="332"/>
        <end position="350"/>
    </location>
</feature>
<feature type="transmembrane region" description="Helical" evidence="6">
    <location>
        <begin position="257"/>
        <end position="279"/>
    </location>
</feature>
<accession>A0ABV7SZ29</accession>
<feature type="transmembrane region" description="Helical" evidence="6">
    <location>
        <begin position="424"/>
        <end position="447"/>
    </location>
</feature>
<evidence type="ECO:0000256" key="5">
    <source>
        <dbReference type="ARBA" id="ARBA00023136"/>
    </source>
</evidence>
<evidence type="ECO:0000313" key="9">
    <source>
        <dbReference type="Proteomes" id="UP001595713"/>
    </source>
</evidence>
<dbReference type="InterPro" id="IPR011701">
    <property type="entry name" value="MFS"/>
</dbReference>
<feature type="transmembrane region" description="Helical" evidence="6">
    <location>
        <begin position="63"/>
        <end position="82"/>
    </location>
</feature>
<dbReference type="InterPro" id="IPR044770">
    <property type="entry name" value="MFS_spinster-like"/>
</dbReference>
<evidence type="ECO:0000256" key="6">
    <source>
        <dbReference type="SAM" id="Phobius"/>
    </source>
</evidence>
<gene>
    <name evidence="8" type="ORF">ACFONA_17610</name>
</gene>
<dbReference type="Proteomes" id="UP001595713">
    <property type="component" value="Unassembled WGS sequence"/>
</dbReference>
<evidence type="ECO:0000256" key="2">
    <source>
        <dbReference type="ARBA" id="ARBA00022448"/>
    </source>
</evidence>
<protein>
    <submittedName>
        <fullName evidence="8">MFS transporter</fullName>
    </submittedName>
</protein>
<name>A0ABV7SZ29_9SPHN</name>
<dbReference type="EMBL" id="JBHRXP010000009">
    <property type="protein sequence ID" value="MFC3581990.1"/>
    <property type="molecule type" value="Genomic_DNA"/>
</dbReference>
<dbReference type="PANTHER" id="PTHR23505:SF79">
    <property type="entry name" value="PROTEIN SPINSTER"/>
    <property type="match status" value="1"/>
</dbReference>
<feature type="transmembrane region" description="Helical" evidence="6">
    <location>
        <begin position="94"/>
        <end position="114"/>
    </location>
</feature>
<feature type="transmembrane region" description="Helical" evidence="6">
    <location>
        <begin position="299"/>
        <end position="320"/>
    </location>
</feature>
<sequence length="467" mass="49385">MANEEAALGPAVAADAPETYPSAAYGWFVVFVLTVAYVFSFLDRQILSLLVEPMKRDLHLSDTQISLLQGLAFALCNVLVGLPLGRLVDSHRRTWLVAGGIAFWSLATAACGLVRGYGALLVLRMGVGAGEAVLTPAANSLIGDHFPPHKVGLPLAVYSIGIYIGGGLALVIGATIIAGTLQSGPMLLPLIGEIRPWQTVFLIIGLPGLLVALVALCLREPRRTGAVHSVIAADGSEVAAALPLRDVLAYLRENKRAFLAINLFMGFSAVAGYGVAAWIPSMFIRRYGWSAVEIGHIYGLLLLTFGTAGVLCGGWLGDVMTRRHGAAGRLRAALWVKLVTIPLIFAYTLSPDGTLALLPLAGAVFLPTFLNGLSPAIIQQMVPNQMRGTAISIALLVINLLGLGLGPTLIALMTDRVFHDPAMIHLAILTVSVAMLLLSLTCLLIGYRPYVALVDRLQRRAAVPAAG</sequence>
<feature type="domain" description="Major facilitator superfamily (MFS) profile" evidence="7">
    <location>
        <begin position="29"/>
        <end position="450"/>
    </location>
</feature>
<feature type="transmembrane region" description="Helical" evidence="6">
    <location>
        <begin position="356"/>
        <end position="378"/>
    </location>
</feature>
<feature type="transmembrane region" description="Helical" evidence="6">
    <location>
        <begin position="197"/>
        <end position="218"/>
    </location>
</feature>
<dbReference type="Pfam" id="PF07690">
    <property type="entry name" value="MFS_1"/>
    <property type="match status" value="1"/>
</dbReference>
<feature type="transmembrane region" description="Helical" evidence="6">
    <location>
        <begin position="155"/>
        <end position="177"/>
    </location>
</feature>
<evidence type="ECO:0000256" key="4">
    <source>
        <dbReference type="ARBA" id="ARBA00022989"/>
    </source>
</evidence>
<dbReference type="Gene3D" id="1.20.1250.20">
    <property type="entry name" value="MFS general substrate transporter like domains"/>
    <property type="match status" value="2"/>
</dbReference>
<feature type="transmembrane region" description="Helical" evidence="6">
    <location>
        <begin position="24"/>
        <end position="42"/>
    </location>
</feature>
<dbReference type="PANTHER" id="PTHR23505">
    <property type="entry name" value="SPINSTER"/>
    <property type="match status" value="1"/>
</dbReference>
<dbReference type="SUPFAM" id="SSF103473">
    <property type="entry name" value="MFS general substrate transporter"/>
    <property type="match status" value="1"/>
</dbReference>
<keyword evidence="4 6" id="KW-1133">Transmembrane helix</keyword>
<keyword evidence="9" id="KW-1185">Reference proteome</keyword>
<dbReference type="InterPro" id="IPR036259">
    <property type="entry name" value="MFS_trans_sf"/>
</dbReference>
<comment type="caution">
    <text evidence="8">The sequence shown here is derived from an EMBL/GenBank/DDBJ whole genome shotgun (WGS) entry which is preliminary data.</text>
</comment>
<evidence type="ECO:0000259" key="7">
    <source>
        <dbReference type="PROSITE" id="PS50850"/>
    </source>
</evidence>
<evidence type="ECO:0000256" key="1">
    <source>
        <dbReference type="ARBA" id="ARBA00004141"/>
    </source>
</evidence>
<dbReference type="RefSeq" id="WP_261294583.1">
    <property type="nucleotide sequence ID" value="NZ_JANQBK010000008.1"/>
</dbReference>
<comment type="subcellular location">
    <subcellularLocation>
        <location evidence="1">Membrane</location>
        <topology evidence="1">Multi-pass membrane protein</topology>
    </subcellularLocation>
</comment>
<keyword evidence="2" id="KW-0813">Transport</keyword>
<evidence type="ECO:0000313" key="8">
    <source>
        <dbReference type="EMBL" id="MFC3581990.1"/>
    </source>
</evidence>
<reference evidence="9" key="1">
    <citation type="journal article" date="2019" name="Int. J. Syst. Evol. Microbiol.">
        <title>The Global Catalogue of Microorganisms (GCM) 10K type strain sequencing project: providing services to taxonomists for standard genome sequencing and annotation.</title>
        <authorList>
            <consortium name="The Broad Institute Genomics Platform"/>
            <consortium name="The Broad Institute Genome Sequencing Center for Infectious Disease"/>
            <person name="Wu L."/>
            <person name="Ma J."/>
        </authorList>
    </citation>
    <scope>NUCLEOTIDE SEQUENCE [LARGE SCALE GENOMIC DNA]</scope>
    <source>
        <strain evidence="9">KCTC 42739</strain>
    </source>
</reference>
<organism evidence="8 9">
    <name type="scientific">Sphingomonas hylomeconis</name>
    <dbReference type="NCBI Taxonomy" id="1395958"/>
    <lineage>
        <taxon>Bacteria</taxon>
        <taxon>Pseudomonadati</taxon>
        <taxon>Pseudomonadota</taxon>
        <taxon>Alphaproteobacteria</taxon>
        <taxon>Sphingomonadales</taxon>
        <taxon>Sphingomonadaceae</taxon>
        <taxon>Sphingomonas</taxon>
    </lineage>
</organism>
<dbReference type="InterPro" id="IPR020846">
    <property type="entry name" value="MFS_dom"/>
</dbReference>
<dbReference type="PROSITE" id="PS50850">
    <property type="entry name" value="MFS"/>
    <property type="match status" value="1"/>
</dbReference>
<proteinExistence type="predicted"/>
<feature type="transmembrane region" description="Helical" evidence="6">
    <location>
        <begin position="390"/>
        <end position="412"/>
    </location>
</feature>
<evidence type="ECO:0000256" key="3">
    <source>
        <dbReference type="ARBA" id="ARBA00022692"/>
    </source>
</evidence>